<dbReference type="OrthoDB" id="870359at2"/>
<dbReference type="Pfam" id="PF01381">
    <property type="entry name" value="HTH_3"/>
    <property type="match status" value="1"/>
</dbReference>
<dbReference type="PROSITE" id="PS50943">
    <property type="entry name" value="HTH_CROC1"/>
    <property type="match status" value="1"/>
</dbReference>
<feature type="domain" description="HTH cro/C1-type" evidence="1">
    <location>
        <begin position="24"/>
        <end position="79"/>
    </location>
</feature>
<sequence>MPRPGLKPPEGVPAEGVQGLGRRIAVIRQRHSLSMERLADMVGASAQAISDLENGKTNFPRADLLSRFADKLGVRLDWLVLGREPMLYREENVTRRQQIATEAGHQAQVVQDSLDKLRPILRELQGAAGLPSSLEDQQ</sequence>
<name>A0A4Z0P9Y1_9BACT</name>
<evidence type="ECO:0000313" key="2">
    <source>
        <dbReference type="EMBL" id="TGE08780.1"/>
    </source>
</evidence>
<protein>
    <submittedName>
        <fullName evidence="2">XRE family transcriptional regulator</fullName>
    </submittedName>
</protein>
<dbReference type="SMART" id="SM00530">
    <property type="entry name" value="HTH_XRE"/>
    <property type="match status" value="1"/>
</dbReference>
<gene>
    <name evidence="2" type="ORF">EU556_13925</name>
</gene>
<dbReference type="CDD" id="cd00093">
    <property type="entry name" value="HTH_XRE"/>
    <property type="match status" value="1"/>
</dbReference>
<accession>A0A4Z0P9Y1</accession>
<dbReference type="AlphaFoldDB" id="A0A4Z0P9Y1"/>
<dbReference type="InterPro" id="IPR010982">
    <property type="entry name" value="Lambda_DNA-bd_dom_sf"/>
</dbReference>
<dbReference type="GO" id="GO:0003677">
    <property type="term" value="F:DNA binding"/>
    <property type="evidence" value="ECO:0007669"/>
    <property type="project" value="InterPro"/>
</dbReference>
<reference evidence="2 3" key="1">
    <citation type="submission" date="2019-04" db="EMBL/GenBank/DDBJ databases">
        <authorList>
            <person name="Feng G."/>
            <person name="Zhang J."/>
            <person name="Zhu H."/>
        </authorList>
    </citation>
    <scope>NUCLEOTIDE SEQUENCE [LARGE SCALE GENOMIC DNA]</scope>
    <source>
        <strain evidence="2 3">92R-1</strain>
    </source>
</reference>
<dbReference type="Gene3D" id="1.10.260.40">
    <property type="entry name" value="lambda repressor-like DNA-binding domains"/>
    <property type="match status" value="1"/>
</dbReference>
<evidence type="ECO:0000313" key="3">
    <source>
        <dbReference type="Proteomes" id="UP000298337"/>
    </source>
</evidence>
<dbReference type="RefSeq" id="WP_135434689.1">
    <property type="nucleotide sequence ID" value="NZ_SRLA01000002.1"/>
</dbReference>
<keyword evidence="3" id="KW-1185">Reference proteome</keyword>
<dbReference type="SUPFAM" id="SSF47413">
    <property type="entry name" value="lambda repressor-like DNA-binding domains"/>
    <property type="match status" value="1"/>
</dbReference>
<dbReference type="InterPro" id="IPR001387">
    <property type="entry name" value="Cro/C1-type_HTH"/>
</dbReference>
<proteinExistence type="predicted"/>
<comment type="caution">
    <text evidence="2">The sequence shown here is derived from an EMBL/GenBank/DDBJ whole genome shotgun (WGS) entry which is preliminary data.</text>
</comment>
<dbReference type="Proteomes" id="UP000298337">
    <property type="component" value="Unassembled WGS sequence"/>
</dbReference>
<organism evidence="2 3">
    <name type="scientific">Hymenobacter fodinae</name>
    <dbReference type="NCBI Taxonomy" id="2510796"/>
    <lineage>
        <taxon>Bacteria</taxon>
        <taxon>Pseudomonadati</taxon>
        <taxon>Bacteroidota</taxon>
        <taxon>Cytophagia</taxon>
        <taxon>Cytophagales</taxon>
        <taxon>Hymenobacteraceae</taxon>
        <taxon>Hymenobacter</taxon>
    </lineage>
</organism>
<dbReference type="EMBL" id="SRLA01000002">
    <property type="protein sequence ID" value="TGE08780.1"/>
    <property type="molecule type" value="Genomic_DNA"/>
</dbReference>
<evidence type="ECO:0000259" key="1">
    <source>
        <dbReference type="PROSITE" id="PS50943"/>
    </source>
</evidence>